<feature type="compositionally biased region" description="Basic residues" evidence="1">
    <location>
        <begin position="1"/>
        <end position="13"/>
    </location>
</feature>
<dbReference type="AlphaFoldDB" id="A0A5E4QWN0"/>
<accession>A0A5E4QWN0</accession>
<keyword evidence="3" id="KW-1185">Reference proteome</keyword>
<dbReference type="EMBL" id="FZQP02006332">
    <property type="protein sequence ID" value="VVD02785.1"/>
    <property type="molecule type" value="Genomic_DNA"/>
</dbReference>
<evidence type="ECO:0000313" key="3">
    <source>
        <dbReference type="Proteomes" id="UP000324832"/>
    </source>
</evidence>
<feature type="region of interest" description="Disordered" evidence="1">
    <location>
        <begin position="1"/>
        <end position="20"/>
    </location>
</feature>
<evidence type="ECO:0000313" key="2">
    <source>
        <dbReference type="EMBL" id="VVD02785.1"/>
    </source>
</evidence>
<protein>
    <submittedName>
        <fullName evidence="2">Uncharacterized protein</fullName>
    </submittedName>
</protein>
<evidence type="ECO:0000256" key="1">
    <source>
        <dbReference type="SAM" id="MobiDB-lite"/>
    </source>
</evidence>
<proteinExistence type="predicted"/>
<dbReference type="Proteomes" id="UP000324832">
    <property type="component" value="Unassembled WGS sequence"/>
</dbReference>
<name>A0A5E4QWN0_9NEOP</name>
<gene>
    <name evidence="2" type="ORF">LSINAPIS_LOCUS12924</name>
</gene>
<sequence>MGHHGHQGHHGHGVKHDYPSINYQPPVVNYDPPTIQYESPTVNYQPPAVNYQPPAVNYEPPAVNYEPPSTNFEYTPTYNHDVPSLTSGQNIPQVRGVVHTIKQVKVFDSLPGAIPGAGPNTGHGYQVTEEGNDDEDDVFTAVNTLPQTFSGTYGFIRNAAAAPQHDFTDLPHQGSQNSNNHDPFAASIVPTAFSNLETFTNNDVKEPSAPEEFSGHIEGTNGFDDVANVIIGSDMGSRALLATSGGLNDETPVSFSRVAGFQESVKTGGLETVEY</sequence>
<organism evidence="2 3">
    <name type="scientific">Leptidea sinapis</name>
    <dbReference type="NCBI Taxonomy" id="189913"/>
    <lineage>
        <taxon>Eukaryota</taxon>
        <taxon>Metazoa</taxon>
        <taxon>Ecdysozoa</taxon>
        <taxon>Arthropoda</taxon>
        <taxon>Hexapoda</taxon>
        <taxon>Insecta</taxon>
        <taxon>Pterygota</taxon>
        <taxon>Neoptera</taxon>
        <taxon>Endopterygota</taxon>
        <taxon>Lepidoptera</taxon>
        <taxon>Glossata</taxon>
        <taxon>Ditrysia</taxon>
        <taxon>Papilionoidea</taxon>
        <taxon>Pieridae</taxon>
        <taxon>Dismorphiinae</taxon>
        <taxon>Leptidea</taxon>
    </lineage>
</organism>
<reference evidence="2 3" key="1">
    <citation type="submission" date="2017-07" db="EMBL/GenBank/DDBJ databases">
        <authorList>
            <person name="Talla V."/>
            <person name="Backstrom N."/>
        </authorList>
    </citation>
    <scope>NUCLEOTIDE SEQUENCE [LARGE SCALE GENOMIC DNA]</scope>
</reference>